<proteinExistence type="predicted"/>
<dbReference type="EMBL" id="JARQXC010000004">
    <property type="protein sequence ID" value="MDL2331884.1"/>
    <property type="molecule type" value="Genomic_DNA"/>
</dbReference>
<evidence type="ECO:0000313" key="2">
    <source>
        <dbReference type="Proteomes" id="UP001171122"/>
    </source>
</evidence>
<dbReference type="RefSeq" id="WP_081456477.1">
    <property type="nucleotide sequence ID" value="NZ_JARQXC010000004.1"/>
</dbReference>
<evidence type="ECO:0000313" key="1">
    <source>
        <dbReference type="EMBL" id="MDL2331884.1"/>
    </source>
</evidence>
<accession>A0AAW7B7F3</accession>
<keyword evidence="2" id="KW-1185">Reference proteome</keyword>
<protein>
    <submittedName>
        <fullName evidence="1">Glycosyltransferase</fullName>
    </submittedName>
</protein>
<reference evidence="1" key="1">
    <citation type="journal article" date="2023" name="Front. Microbiol.">
        <title>Isolation of Brucella inopinata from a White's tree frog (Litoria caerulea): pose exotic frogs a potential risk to human health?</title>
        <authorList>
            <person name="Scholz H.C."/>
            <person name="Heckers K.O."/>
            <person name="Appelt S."/>
            <person name="Geier-Doemling D."/>
            <person name="Schlegel P."/>
            <person name="Wattam A.R."/>
        </authorList>
    </citation>
    <scope>NUCLEOTIDE SEQUENCE</scope>
    <source>
        <strain evidence="1">FO700662</strain>
    </source>
</reference>
<name>A0AAW7B7F3_9HYPH</name>
<dbReference type="Proteomes" id="UP001171122">
    <property type="component" value="Unassembled WGS sequence"/>
</dbReference>
<dbReference type="AlphaFoldDB" id="A0AAW7B7F3"/>
<sequence length="64" mass="7504">MTLRPQDVDVVVALPTFLRPQHLLHALESVSAQRTGRRFEIVVVENEMAHFGYEHEQYRNTQKN</sequence>
<dbReference type="SUPFAM" id="SSF53448">
    <property type="entry name" value="Nucleotide-diphospho-sugar transferases"/>
    <property type="match status" value="1"/>
</dbReference>
<comment type="caution">
    <text evidence="1">The sequence shown here is derived from an EMBL/GenBank/DDBJ whole genome shotgun (WGS) entry which is preliminary data.</text>
</comment>
<dbReference type="InterPro" id="IPR029044">
    <property type="entry name" value="Nucleotide-diphossugar_trans"/>
</dbReference>
<organism evidence="1 2">
    <name type="scientific">Brucella inopinata</name>
    <dbReference type="NCBI Taxonomy" id="1218315"/>
    <lineage>
        <taxon>Bacteria</taxon>
        <taxon>Pseudomonadati</taxon>
        <taxon>Pseudomonadota</taxon>
        <taxon>Alphaproteobacteria</taxon>
        <taxon>Hyphomicrobiales</taxon>
        <taxon>Brucellaceae</taxon>
        <taxon>Brucella/Ochrobactrum group</taxon>
        <taxon>Brucella</taxon>
    </lineage>
</organism>
<gene>
    <name evidence="1" type="ORF">P8A28_02735</name>
</gene>